<evidence type="ECO:0000256" key="1">
    <source>
        <dbReference type="SAM" id="MobiDB-lite"/>
    </source>
</evidence>
<evidence type="ECO:0000313" key="2">
    <source>
        <dbReference type="EMBL" id="SEF35870.1"/>
    </source>
</evidence>
<dbReference type="Gene3D" id="1.20.5.340">
    <property type="match status" value="1"/>
</dbReference>
<dbReference type="SUPFAM" id="SSF57997">
    <property type="entry name" value="Tropomyosin"/>
    <property type="match status" value="1"/>
</dbReference>
<dbReference type="STRING" id="218821.SAMN05421837_10927"/>
<dbReference type="EMBL" id="FNUJ01000009">
    <property type="protein sequence ID" value="SEF35870.1"/>
    <property type="molecule type" value="Genomic_DNA"/>
</dbReference>
<dbReference type="AlphaFoldDB" id="A0A1H5RBW4"/>
<dbReference type="Proteomes" id="UP000198878">
    <property type="component" value="Unassembled WGS sequence"/>
</dbReference>
<reference evidence="3" key="1">
    <citation type="submission" date="2016-10" db="EMBL/GenBank/DDBJ databases">
        <authorList>
            <person name="Varghese N."/>
            <person name="Submissions S."/>
        </authorList>
    </citation>
    <scope>NUCLEOTIDE SEQUENCE [LARGE SCALE GENOMIC DNA]</scope>
    <source>
        <strain evidence="3">DSM 44654</strain>
    </source>
</reference>
<evidence type="ECO:0000313" key="3">
    <source>
        <dbReference type="Proteomes" id="UP000198878"/>
    </source>
</evidence>
<dbReference type="RefSeq" id="WP_091390006.1">
    <property type="nucleotide sequence ID" value="NZ_FNUJ01000009.1"/>
</dbReference>
<evidence type="ECO:0008006" key="4">
    <source>
        <dbReference type="Google" id="ProtNLM"/>
    </source>
</evidence>
<accession>A0A1H5RBW4</accession>
<sequence>MTTDNHIAAPSFDRMRNMLVRAAEVRESEQQQIFDALDDIYARLAPVDSLGAVRKRLSEMPDRTEVGVLAERLDEAMSRLEAQDNAIAALTRAIESLPDKLAKPFAQLDGRLDGVAARFEGVAGRMDGLEDKLQNIHRRLDELGGHLDKQDAKLDSIPQSVHGPVRERIEQAESTLRERVDTADHELRAKVDELDRATKERIGANTEALKTALTETGEMIDASDRLEKLGNRLETVTTRLDELAGRLDKVEDGFLSGIGDLDGALKSGLSKVEDTLAKQPDSDSVDSLVRKSNDESVRRIGGQLDEAMATFAELMLGGGPAVQQIAPPPPAPRQPRRSSRNGRAPKAADVKAKTGEGSEEATE</sequence>
<keyword evidence="3" id="KW-1185">Reference proteome</keyword>
<protein>
    <recommendedName>
        <fullName evidence="4">PA containing protein</fullName>
    </recommendedName>
</protein>
<gene>
    <name evidence="2" type="ORF">SAMN05421837_10927</name>
</gene>
<feature type="region of interest" description="Disordered" evidence="1">
    <location>
        <begin position="319"/>
        <end position="363"/>
    </location>
</feature>
<name>A0A1H5RBW4_9PSEU</name>
<proteinExistence type="predicted"/>
<organism evidence="2 3">
    <name type="scientific">Amycolatopsis pretoriensis</name>
    <dbReference type="NCBI Taxonomy" id="218821"/>
    <lineage>
        <taxon>Bacteria</taxon>
        <taxon>Bacillati</taxon>
        <taxon>Actinomycetota</taxon>
        <taxon>Actinomycetes</taxon>
        <taxon>Pseudonocardiales</taxon>
        <taxon>Pseudonocardiaceae</taxon>
        <taxon>Amycolatopsis</taxon>
    </lineage>
</organism>
<feature type="compositionally biased region" description="Basic and acidic residues" evidence="1">
    <location>
        <begin position="346"/>
        <end position="356"/>
    </location>
</feature>